<gene>
    <name evidence="1" type="ORF">B2M23_20795</name>
</gene>
<proteinExistence type="predicted"/>
<evidence type="ECO:0000313" key="1">
    <source>
        <dbReference type="EMBL" id="ARD67826.1"/>
    </source>
</evidence>
<evidence type="ECO:0000313" key="2">
    <source>
        <dbReference type="Proteomes" id="UP000192391"/>
    </source>
</evidence>
<dbReference type="Proteomes" id="UP000192391">
    <property type="component" value="Chromosome"/>
</dbReference>
<sequence length="81" mass="8927">MVAHVNNDGSGSVYPVYRIKHKAENGYIGIVHTGGAFEMGNIEEADTTPYDRSERLLTGFYSFSAYTGQNPENESILLMGH</sequence>
<reference evidence="2" key="1">
    <citation type="journal article" date="2017" name="Sci. Rep.">
        <title>Determination of the Genome and Primary Transcriptome of Syngas Fermenting Eubacterium limosum ATCC 8486.</title>
        <authorList>
            <person name="Song Y."/>
            <person name="Shin J."/>
            <person name="Jeong Y."/>
            <person name="Jin S."/>
            <person name="Lee J.K."/>
            <person name="Kim D.R."/>
            <person name="Kim S.C."/>
            <person name="Cho S."/>
            <person name="Cho B.K."/>
        </authorList>
    </citation>
    <scope>NUCLEOTIDE SEQUENCE [LARGE SCALE GENOMIC DNA]</scope>
    <source>
        <strain evidence="2">ATCC 8486</strain>
    </source>
</reference>
<dbReference type="AlphaFoldDB" id="A0AAC9W4Z6"/>
<protein>
    <submittedName>
        <fullName evidence="1">Uncharacterized protein</fullName>
    </submittedName>
</protein>
<accession>A0AAC9W4Z6</accession>
<dbReference type="EMBL" id="CP019962">
    <property type="protein sequence ID" value="ARD67826.1"/>
    <property type="molecule type" value="Genomic_DNA"/>
</dbReference>
<dbReference type="RefSeq" id="WP_081571334.1">
    <property type="nucleotide sequence ID" value="NZ_CP019962.1"/>
</dbReference>
<dbReference type="KEGG" id="elim:B2M23_20795"/>
<name>A0AAC9W4Z6_EUBLI</name>
<organism evidence="1 2">
    <name type="scientific">Eubacterium limosum</name>
    <dbReference type="NCBI Taxonomy" id="1736"/>
    <lineage>
        <taxon>Bacteria</taxon>
        <taxon>Bacillati</taxon>
        <taxon>Bacillota</taxon>
        <taxon>Clostridia</taxon>
        <taxon>Eubacteriales</taxon>
        <taxon>Eubacteriaceae</taxon>
        <taxon>Eubacterium</taxon>
    </lineage>
</organism>